<evidence type="ECO:0000313" key="3">
    <source>
        <dbReference type="EnsemblMetazoa" id="XP_014258809.1"/>
    </source>
</evidence>
<keyword evidence="4" id="KW-1185">Reference proteome</keyword>
<dbReference type="Proteomes" id="UP000494040">
    <property type="component" value="Unassembled WGS sequence"/>
</dbReference>
<feature type="domain" description="PIN" evidence="2">
    <location>
        <begin position="383"/>
        <end position="505"/>
    </location>
</feature>
<dbReference type="OrthoDB" id="548295at2759"/>
<dbReference type="SUPFAM" id="SSF88723">
    <property type="entry name" value="PIN domain-like"/>
    <property type="match status" value="1"/>
</dbReference>
<dbReference type="InterPro" id="IPR052626">
    <property type="entry name" value="SWT1_Regulator"/>
</dbReference>
<dbReference type="Gene3D" id="3.40.50.1010">
    <property type="entry name" value="5'-nuclease"/>
    <property type="match status" value="1"/>
</dbReference>
<dbReference type="GeneID" id="106672119"/>
<feature type="compositionally biased region" description="Basic and acidic residues" evidence="1">
    <location>
        <begin position="73"/>
        <end position="98"/>
    </location>
</feature>
<feature type="compositionally biased region" description="Basic and acidic residues" evidence="1">
    <location>
        <begin position="24"/>
        <end position="45"/>
    </location>
</feature>
<protein>
    <recommendedName>
        <fullName evidence="2">PIN domain-containing protein</fullName>
    </recommendedName>
</protein>
<dbReference type="InterPro" id="IPR029060">
    <property type="entry name" value="PIN-like_dom_sf"/>
</dbReference>
<evidence type="ECO:0000259" key="2">
    <source>
        <dbReference type="SMART" id="SM00670"/>
    </source>
</evidence>
<dbReference type="GO" id="GO:0005634">
    <property type="term" value="C:nucleus"/>
    <property type="evidence" value="ECO:0007669"/>
    <property type="project" value="TreeGrafter"/>
</dbReference>
<dbReference type="PANTHER" id="PTHR16161:SF0">
    <property type="entry name" value="TRANSCRIPTIONAL PROTEIN SWT1"/>
    <property type="match status" value="1"/>
</dbReference>
<dbReference type="PANTHER" id="PTHR16161">
    <property type="entry name" value="TRANSCRIPTIONAL PROTEIN SWT1"/>
    <property type="match status" value="1"/>
</dbReference>
<dbReference type="Pfam" id="PF13638">
    <property type="entry name" value="PIN_4"/>
    <property type="match status" value="1"/>
</dbReference>
<organism evidence="3 4">
    <name type="scientific">Cimex lectularius</name>
    <name type="common">Bed bug</name>
    <name type="synonym">Acanthia lectularia</name>
    <dbReference type="NCBI Taxonomy" id="79782"/>
    <lineage>
        <taxon>Eukaryota</taxon>
        <taxon>Metazoa</taxon>
        <taxon>Ecdysozoa</taxon>
        <taxon>Arthropoda</taxon>
        <taxon>Hexapoda</taxon>
        <taxon>Insecta</taxon>
        <taxon>Pterygota</taxon>
        <taxon>Neoptera</taxon>
        <taxon>Paraneoptera</taxon>
        <taxon>Hemiptera</taxon>
        <taxon>Heteroptera</taxon>
        <taxon>Panheteroptera</taxon>
        <taxon>Cimicomorpha</taxon>
        <taxon>Cimicidae</taxon>
        <taxon>Cimex</taxon>
    </lineage>
</organism>
<dbReference type="SMART" id="SM00670">
    <property type="entry name" value="PINc"/>
    <property type="match status" value="1"/>
</dbReference>
<evidence type="ECO:0000313" key="4">
    <source>
        <dbReference type="Proteomes" id="UP000494040"/>
    </source>
</evidence>
<feature type="region of interest" description="Disordered" evidence="1">
    <location>
        <begin position="1"/>
        <end position="106"/>
    </location>
</feature>
<evidence type="ECO:0000256" key="1">
    <source>
        <dbReference type="SAM" id="MobiDB-lite"/>
    </source>
</evidence>
<dbReference type="EnsemblMetazoa" id="XM_014403323.2">
    <property type="protein sequence ID" value="XP_014258809.1"/>
    <property type="gene ID" value="LOC106672119"/>
</dbReference>
<dbReference type="KEGG" id="clec:106672119"/>
<sequence>MIQSVLEKKTLGKKIGGSAQNRLENLRKMLKEEAKKKAEENDSTRSRKVKFKEKDKKAKNVQQNIKIMQTLELLEKSQEGSPKKKVSNENKVDTETPKPAKKKRIVEKDDFKCVSGSQNSSAALSRKRKAKIHLSKQSLNTKSDACNFKISRTPSPCKKRLVPRFQEEASVRIKEKYDMKKCPTSSQKMATNEKSNVRLNINQQPEATFEKSKNYSTEQFKKTTPVESCSNLNICKKPKSPTKALRETAIPDNMPKQEKGKIVTTTGKSNLYKRKHTYDTSGDASQEKKMNTFTKYYSNLQEKITSSFKTLVNWANPKENIACSTSSNIDKNYNQMIDLEKPLILHLQNVRNLVNSNDSEEMDWEISFASDSTVNFETLKTNVYVVVDTNVFLSAIGLIQKIGNVKIQGKNIVIFVPWQVLKELDYLKKDKSIVSYNARTAITYLFNAFSASDPGILGQTLQSANSTFPGFEVEVADDHLIKCCLQLKCENQNVMLLTNDKNLAVKSLVHGVCVMNAKQLTEVIKIHSSSAPEEILDQTHPIEKQPEIGCVQRPFILKMFVLANIFKEFLSMVIEKYLKDKYGDIWTWYLPQKLPLGIIQLLKKVRDMSNFFPQDISRQISLNSTSIENILHKHDNDLWFSVYESEQFGKFCYKLITSFSFGFKDEVNEYDRRTAFYKCKNPAGPEPDSTYRLECCKTAMRHFDLFHDKLTLYCCWLSNVIRVPFIPTNQPSSLQCVENFTIEERSVHKNYVSQLIHSLKSISEVPIQNVTEETKGVREVYAILAKYGGANCEEDFSFEDVLEFAKDESVRVKFPMALDLLSKLLILL</sequence>
<accession>A0A8I6S4W9</accession>
<dbReference type="RefSeq" id="XP_014258809.1">
    <property type="nucleotide sequence ID" value="XM_014403323.2"/>
</dbReference>
<dbReference type="CDD" id="cd18727">
    <property type="entry name" value="PIN_Swt1-like"/>
    <property type="match status" value="1"/>
</dbReference>
<dbReference type="CTD" id="54823"/>
<reference evidence="3" key="1">
    <citation type="submission" date="2022-01" db="UniProtKB">
        <authorList>
            <consortium name="EnsemblMetazoa"/>
        </authorList>
    </citation>
    <scope>IDENTIFICATION</scope>
</reference>
<feature type="compositionally biased region" description="Basic and acidic residues" evidence="1">
    <location>
        <begin position="1"/>
        <end position="10"/>
    </location>
</feature>
<name>A0A8I6S4W9_CIMLE</name>
<dbReference type="AlphaFoldDB" id="A0A8I6S4W9"/>
<proteinExistence type="predicted"/>
<dbReference type="InterPro" id="IPR002716">
    <property type="entry name" value="PIN_dom"/>
</dbReference>